<protein>
    <submittedName>
        <fullName evidence="1">Formate dehydrogenase</fullName>
    </submittedName>
</protein>
<sequence length="70" mass="7470">MSPDKLVMMANQIGAFFASQGPGGVKGVADHIKSFWDPRMRAGILDHLNKGGEGLSPIVVQALENLKPKP</sequence>
<dbReference type="EMBL" id="CP025612">
    <property type="protein sequence ID" value="AUN32069.1"/>
    <property type="molecule type" value="Genomic_DNA"/>
</dbReference>
<keyword evidence="2" id="KW-1185">Reference proteome</keyword>
<evidence type="ECO:0000313" key="1">
    <source>
        <dbReference type="EMBL" id="AUN32069.1"/>
    </source>
</evidence>
<dbReference type="Pfam" id="PF11390">
    <property type="entry name" value="FdsD"/>
    <property type="match status" value="1"/>
</dbReference>
<dbReference type="InterPro" id="IPR021074">
    <property type="entry name" value="Formate_DH_dsu"/>
</dbReference>
<evidence type="ECO:0000313" key="2">
    <source>
        <dbReference type="Proteomes" id="UP000234752"/>
    </source>
</evidence>
<organism evidence="1 2">
    <name type="scientific">Niveispirillum cyanobacteriorum</name>
    <dbReference type="NCBI Taxonomy" id="1612173"/>
    <lineage>
        <taxon>Bacteria</taxon>
        <taxon>Pseudomonadati</taxon>
        <taxon>Pseudomonadota</taxon>
        <taxon>Alphaproteobacteria</taxon>
        <taxon>Rhodospirillales</taxon>
        <taxon>Azospirillaceae</taxon>
        <taxon>Niveispirillum</taxon>
    </lineage>
</organism>
<reference evidence="1 2" key="1">
    <citation type="submission" date="2017-12" db="EMBL/GenBank/DDBJ databases">
        <title>Genomes of bacteria within cyanobacterial aggregates.</title>
        <authorList>
            <person name="Cai H."/>
        </authorList>
    </citation>
    <scope>NUCLEOTIDE SEQUENCE [LARGE SCALE GENOMIC DNA]</scope>
    <source>
        <strain evidence="1 2">TH16</strain>
    </source>
</reference>
<dbReference type="OrthoDB" id="7409377at2"/>
<accession>A0A2K9NG52</accession>
<dbReference type="RefSeq" id="WP_102113620.1">
    <property type="nucleotide sequence ID" value="NZ_BMGN01000006.1"/>
</dbReference>
<dbReference type="KEGG" id="ncb:C0V82_16750"/>
<dbReference type="AlphaFoldDB" id="A0A2K9NG52"/>
<gene>
    <name evidence="1" type="ORF">C0V82_16750</name>
</gene>
<name>A0A2K9NG52_9PROT</name>
<dbReference type="Proteomes" id="UP000234752">
    <property type="component" value="Chromosome eg_2"/>
</dbReference>
<proteinExistence type="predicted"/>